<organism evidence="1 2">
    <name type="scientific">Russula earlei</name>
    <dbReference type="NCBI Taxonomy" id="71964"/>
    <lineage>
        <taxon>Eukaryota</taxon>
        <taxon>Fungi</taxon>
        <taxon>Dikarya</taxon>
        <taxon>Basidiomycota</taxon>
        <taxon>Agaricomycotina</taxon>
        <taxon>Agaricomycetes</taxon>
        <taxon>Russulales</taxon>
        <taxon>Russulaceae</taxon>
        <taxon>Russula</taxon>
    </lineage>
</organism>
<name>A0ACC0TWK2_9AGAM</name>
<keyword evidence="2" id="KW-1185">Reference proteome</keyword>
<sequence length="1886" mass="205612">MVTPSLSFAQSFGDGTIDGGTPLPIQLVAFSAVKTGANVALTWTTASEINNSYFSIERATNGLDFSGIGKVAGNATTASVNTYSFIDSAVPNSNLYYRLRQVDADGKTTVSAIIAIKEDKSTRADLNVYPNPISNHQVMLTMNAPVGVYNVSIISVTGNKVYAGLLNNSGNQSSMQVLLPASMPKGMYVMDVTNNNGQSFDDGTSDAPVDGGLSLLIATGAGYGIQKIRKLKKASVGKHVFYFKNDNLKSPIKVFYYSPQANADTLPIVILLHGAHRDASAYMDEIIDAANVFHCKVVAPEFDQEDFPGVDGYNLGNLYNKKTRKLNEPAQWSFSVIEPLFDSVVKQTKSICKGYYLYGHSGGAQFVHRFLMYVPNNRVIKSAFANAGWYTALNDTEYPFGLKKSTITNDNLSTFFSKKVFVLLGMADTDRDSKDFNASAQADEQGKSRFERGKFFYNTAIAKAAELRQPLNWTLVFAPGVGHSNGAVLGVLAGYYFPSWNGTGKMIGEMYINLIKMLIAPLIFFTITAGIAGTGNLGKAGRIGGKAILYFEIVSTIALILGIVIAEVVKPGVGINTQSITNGSIDSYVQASKDMKWADFFMHMIPVNIVDSFAKGDILQVLIFSVLFGIGLSKLGTAGKSLTATFEKINRILFSILNLITYLSPLGAFGGMLYTTGKFGFATLIILGKLMLTFYAASLLFILIVLGLLLRYYKLNIFKLLVFIKEELLIVVGSSSSESVLPNIMQKLEKAGCDPTVVGLVIPTGYNFNLDGTSIYLSLAIMFIAQVFNVHLDFWQLLTIIGILLITSKGAGGITGSGFIVLTASLAAIKIIPVEGLALLIGVDRFMSQCRSITNMIGNTVATVIIARNEKMIDMEEDNKKLNDDSVEYNGPTEKVALLRLKKSYSLGDGLTLRSPMGSLNVSQTIQTLYGVSTPNKDLSGLSSQFAINRARLSITSDMLDKKIELDVRLNFPANYQSATTGNRAFNNVLQEAYIAYKPTKAHTFNFGLRADYVDTREIRIEGENLGFINRSALSGAFDAIFDFGLRYKGEYKIGRKSLLKPYLSITTGDSRAALQKNYGGFKYGIRLDYLPFNNFSSGGEFYMDDIAREAKPKLVIGAVYSYNDGTSSAVGTNGGRYLYGDVNQKILLPDYTKMGIDYLFKYRGFYSMGEYVATSTHVPPGIAGEFKLSGSFTPYTAQTAEQIKATVLSRLNIGTGFNFQLGYIFPSDWAFAVRYTELRDDAGSANFADQNRHYSFVVSKYLSGNNLKIQWESGLDALKQNLKTATNAAGEGTYITLGKTDGAKFNLLSTVQAGAQYNRLDSTNGITNSSRLSLNLVRVAFSGTAFKDQVSFKVVTDFTGVTPILEGWVGFNFWKKSSHLILGQKQTNTNNRLAMEDERYAQVMGQSLAGKSNDGTVYGGLMQNFVGATREGGLFFDTRVSLGQVKLYPSVSVTTGEGQNFFVSQPNLGFKYGGRLDVLPFGDFIKNNAFIAHDIYYEKKPRLAVGFAASYNSKASSPIGSDNALVTGIYNQGGTQDYANYRKIVSDLIFKYRGFSFVGEYIRGTIYGKNLYTDAVATTKLTPQTASTMYNLGNAFNLQSAYVFRSMWVIDGRYTKVTPEFAITGSIVHNQNWYTIGVNRYLKYNAVRIGLNTTYIEDKSPTGNSDLLISELATAINTDPAAGAVRNHYVELYNGTTTIVDLSQYAIGYQAATDLTTLVPWSFPSGNYFIMKGLLVSGKCYVIASPQVYAAAVKYDTTWGTTSTTAANASSPLQLSGNSAIALLKKDASGTYVLNGANYKIIDVFGSPLVARITSTGATSSRNNIIWATAGEVADTRNRTFFRKKTVKDPTTSWTLAAGTTATDSQWQLSGDRAWDYTNVGLPTP</sequence>
<comment type="caution">
    <text evidence="1">The sequence shown here is derived from an EMBL/GenBank/DDBJ whole genome shotgun (WGS) entry which is preliminary data.</text>
</comment>
<reference evidence="1" key="1">
    <citation type="submission" date="2021-03" db="EMBL/GenBank/DDBJ databases">
        <title>Evolutionary priming and transition to the ectomycorrhizal habit in an iconic lineage of mushroom-forming fungi: is preadaptation a requirement?</title>
        <authorList>
            <consortium name="DOE Joint Genome Institute"/>
            <person name="Looney B.P."/>
            <person name="Miyauchi S."/>
            <person name="Morin E."/>
            <person name="Drula E."/>
            <person name="Courty P.E."/>
            <person name="Chicoki N."/>
            <person name="Fauchery L."/>
            <person name="Kohler A."/>
            <person name="Kuo A."/>
            <person name="LaButti K."/>
            <person name="Pangilinan J."/>
            <person name="Lipzen A."/>
            <person name="Riley R."/>
            <person name="Andreopoulos W."/>
            <person name="He G."/>
            <person name="Johnson J."/>
            <person name="Barry K.W."/>
            <person name="Grigoriev I.V."/>
            <person name="Nagy L."/>
            <person name="Hibbett D."/>
            <person name="Henrissat B."/>
            <person name="Matheny P.B."/>
            <person name="Labbe J."/>
            <person name="Martin A.F."/>
        </authorList>
    </citation>
    <scope>NUCLEOTIDE SEQUENCE</scope>
    <source>
        <strain evidence="1">BPL698</strain>
    </source>
</reference>
<gene>
    <name evidence="1" type="ORF">F5148DRAFT_1290673</name>
</gene>
<protein>
    <submittedName>
        <fullName evidence="1">Uncharacterized protein</fullName>
    </submittedName>
</protein>
<evidence type="ECO:0000313" key="2">
    <source>
        <dbReference type="Proteomes" id="UP001207468"/>
    </source>
</evidence>
<dbReference type="Proteomes" id="UP001207468">
    <property type="component" value="Unassembled WGS sequence"/>
</dbReference>
<evidence type="ECO:0000313" key="1">
    <source>
        <dbReference type="EMBL" id="KAI9450648.1"/>
    </source>
</evidence>
<accession>A0ACC0TWK2</accession>
<dbReference type="EMBL" id="JAGFNK010000420">
    <property type="protein sequence ID" value="KAI9450648.1"/>
    <property type="molecule type" value="Genomic_DNA"/>
</dbReference>
<proteinExistence type="predicted"/>